<reference evidence="1" key="1">
    <citation type="submission" date="2020-01" db="EMBL/GenBank/DDBJ databases">
        <authorList>
            <person name="Meier V. D."/>
            <person name="Meier V D."/>
        </authorList>
    </citation>
    <scope>NUCLEOTIDE SEQUENCE</scope>
    <source>
        <strain evidence="1">HLG_WM_MAG_03</strain>
    </source>
</reference>
<protein>
    <submittedName>
        <fullName evidence="1">Uncharacterized protein</fullName>
    </submittedName>
</protein>
<name>A0A6S6SSW3_9BACT</name>
<proteinExistence type="predicted"/>
<accession>A0A6S6SSW3</accession>
<dbReference type="AlphaFoldDB" id="A0A6S6SSW3"/>
<dbReference type="EMBL" id="CACVAR010000139">
    <property type="protein sequence ID" value="CAA6805660.1"/>
    <property type="molecule type" value="Genomic_DNA"/>
</dbReference>
<evidence type="ECO:0000313" key="1">
    <source>
        <dbReference type="EMBL" id="CAA6805660.1"/>
    </source>
</evidence>
<gene>
    <name evidence="1" type="ORF">HELGO_WM90620</name>
</gene>
<organism evidence="1">
    <name type="scientific">uncultured Sulfurovum sp</name>
    <dbReference type="NCBI Taxonomy" id="269237"/>
    <lineage>
        <taxon>Bacteria</taxon>
        <taxon>Pseudomonadati</taxon>
        <taxon>Campylobacterota</taxon>
        <taxon>Epsilonproteobacteria</taxon>
        <taxon>Campylobacterales</taxon>
        <taxon>Sulfurovaceae</taxon>
        <taxon>Sulfurovum</taxon>
        <taxon>environmental samples</taxon>
    </lineage>
</organism>
<sequence length="59" mass="7079">MIAKISRFTQNDEEDIQNIIKVDKKKVYERANDAINVGVRFREEWVRMNLDEVMEMFDG</sequence>